<feature type="chain" id="PRO_5046403866" description="NVEALA family protein" evidence="1">
    <location>
        <begin position="23"/>
        <end position="74"/>
    </location>
</feature>
<evidence type="ECO:0000313" key="3">
    <source>
        <dbReference type="Proteomes" id="UP000732105"/>
    </source>
</evidence>
<proteinExistence type="predicted"/>
<comment type="caution">
    <text evidence="2">The sequence shown here is derived from an EMBL/GenBank/DDBJ whole genome shotgun (WGS) entry which is preliminary data.</text>
</comment>
<keyword evidence="3" id="KW-1185">Reference proteome</keyword>
<reference evidence="2 3" key="1">
    <citation type="submission" date="2018-12" db="EMBL/GenBank/DDBJ databases">
        <title>Marinifilum JC070 sp. nov., a marine bacterium isolated from Yongle Blue Hole in the South China Sea.</title>
        <authorList>
            <person name="Fu T."/>
        </authorList>
    </citation>
    <scope>NUCLEOTIDE SEQUENCE [LARGE SCALE GENOMIC DNA]</scope>
    <source>
        <strain evidence="2 3">JC070</strain>
    </source>
</reference>
<gene>
    <name evidence="2" type="ORF">ELS83_19685</name>
</gene>
<protein>
    <recommendedName>
        <fullName evidence="4">NVEALA family protein</fullName>
    </recommendedName>
</protein>
<dbReference type="Proteomes" id="UP000732105">
    <property type="component" value="Unassembled WGS sequence"/>
</dbReference>
<evidence type="ECO:0000313" key="2">
    <source>
        <dbReference type="EMBL" id="NOU62026.1"/>
    </source>
</evidence>
<sequence length="74" mass="8144">MKKKIFLSVIGLACFSFLFTYNANQTESGLVIDNIDALAQSRVITDDDGGFLCCNSIVNCCDYGDFEIDGEFVD</sequence>
<evidence type="ECO:0008006" key="4">
    <source>
        <dbReference type="Google" id="ProtNLM"/>
    </source>
</evidence>
<dbReference type="RefSeq" id="WP_171597287.1">
    <property type="nucleotide sequence ID" value="NZ_RZNH01000049.1"/>
</dbReference>
<organism evidence="2 3">
    <name type="scientific">Marinifilum caeruleilacunae</name>
    <dbReference type="NCBI Taxonomy" id="2499076"/>
    <lineage>
        <taxon>Bacteria</taxon>
        <taxon>Pseudomonadati</taxon>
        <taxon>Bacteroidota</taxon>
        <taxon>Bacteroidia</taxon>
        <taxon>Marinilabiliales</taxon>
        <taxon>Marinifilaceae</taxon>
    </lineage>
</organism>
<evidence type="ECO:0000256" key="1">
    <source>
        <dbReference type="SAM" id="SignalP"/>
    </source>
</evidence>
<dbReference type="EMBL" id="RZNH01000049">
    <property type="protein sequence ID" value="NOU62026.1"/>
    <property type="molecule type" value="Genomic_DNA"/>
</dbReference>
<name>A0ABX1X1L9_9BACT</name>
<keyword evidence="1" id="KW-0732">Signal</keyword>
<accession>A0ABX1X1L9</accession>
<feature type="signal peptide" evidence="1">
    <location>
        <begin position="1"/>
        <end position="22"/>
    </location>
</feature>